<keyword evidence="3" id="KW-1185">Reference proteome</keyword>
<organism evidence="2 3">
    <name type="scientific">Thermococcus peptonophilus</name>
    <dbReference type="NCBI Taxonomy" id="53952"/>
    <lineage>
        <taxon>Archaea</taxon>
        <taxon>Methanobacteriati</taxon>
        <taxon>Methanobacteriota</taxon>
        <taxon>Thermococci</taxon>
        <taxon>Thermococcales</taxon>
        <taxon>Thermococcaceae</taxon>
        <taxon>Thermococcus</taxon>
    </lineage>
</organism>
<dbReference type="STRING" id="53952.A0127_01755"/>
<feature type="coiled-coil region" evidence="1">
    <location>
        <begin position="10"/>
        <end position="101"/>
    </location>
</feature>
<evidence type="ECO:0000313" key="3">
    <source>
        <dbReference type="Proteomes" id="UP000073604"/>
    </source>
</evidence>
<dbReference type="Proteomes" id="UP000073604">
    <property type="component" value="Chromosome"/>
</dbReference>
<gene>
    <name evidence="2" type="ORF">A0127_01755</name>
</gene>
<proteinExistence type="predicted"/>
<sequence length="104" mass="12882">MEIILSPEEFEQVKKNRREIEKRFQDLEGLERTLKALKFEYLIEHRNNLREKLEEMEGRYRELVELEEKAKRDKEFLMKVREELSRENRSLRRELEESKNEGGR</sequence>
<dbReference type="AlphaFoldDB" id="A0A142CT81"/>
<evidence type="ECO:0000313" key="2">
    <source>
        <dbReference type="EMBL" id="AMQ17983.1"/>
    </source>
</evidence>
<dbReference type="RefSeq" id="WP_062387191.1">
    <property type="nucleotide sequence ID" value="NZ_CP014750.1"/>
</dbReference>
<accession>A0A142CT81</accession>
<keyword evidence="1" id="KW-0175">Coiled coil</keyword>
<dbReference type="OrthoDB" id="102393at2157"/>
<reference evidence="3" key="1">
    <citation type="submission" date="2016-03" db="EMBL/GenBank/DDBJ databases">
        <authorList>
            <person name="Oger P.M."/>
        </authorList>
    </citation>
    <scope>NUCLEOTIDE SEQUENCE [LARGE SCALE GENOMIC DNA]</scope>
    <source>
        <strain evidence="3">OG-1</strain>
    </source>
</reference>
<evidence type="ECO:0000256" key="1">
    <source>
        <dbReference type="SAM" id="Coils"/>
    </source>
</evidence>
<dbReference type="GeneID" id="27139231"/>
<dbReference type="EMBL" id="CP014750">
    <property type="protein sequence ID" value="AMQ17983.1"/>
    <property type="molecule type" value="Genomic_DNA"/>
</dbReference>
<dbReference type="KEGG" id="tpep:A0127_01755"/>
<protein>
    <submittedName>
        <fullName evidence="2">Uncharacterized protein</fullName>
    </submittedName>
</protein>
<name>A0A142CT81_9EURY</name>